<gene>
    <name evidence="2" type="ORF">AOXY_G4875</name>
</gene>
<feature type="domain" description="TEX10-like TPR repeats" evidence="1">
    <location>
        <begin position="1"/>
        <end position="56"/>
    </location>
</feature>
<evidence type="ECO:0000313" key="2">
    <source>
        <dbReference type="EMBL" id="KAK1172331.1"/>
    </source>
</evidence>
<sequence>MLQSLRVTDACQEELPVIIQILHLLLQHAQLHNHMMANAVLLQQIVQEITRFLSTDAWEPRGPAAIREIYWSASPVGFEVVTKLATDS</sequence>
<protein>
    <recommendedName>
        <fullName evidence="1">TEX10-like TPR repeats domain-containing protein</fullName>
    </recommendedName>
</protein>
<comment type="caution">
    <text evidence="2">The sequence shown here is derived from an EMBL/GenBank/DDBJ whole genome shotgun (WGS) entry which is preliminary data.</text>
</comment>
<dbReference type="Proteomes" id="UP001230051">
    <property type="component" value="Unassembled WGS sequence"/>
</dbReference>
<reference evidence="2" key="1">
    <citation type="submission" date="2022-02" db="EMBL/GenBank/DDBJ databases">
        <title>Atlantic sturgeon de novo genome assembly.</title>
        <authorList>
            <person name="Stock M."/>
            <person name="Klopp C."/>
            <person name="Guiguen Y."/>
            <person name="Cabau C."/>
            <person name="Parinello H."/>
            <person name="Santidrian Yebra-Pimentel E."/>
            <person name="Kuhl H."/>
            <person name="Dirks R.P."/>
            <person name="Guessner J."/>
            <person name="Wuertz S."/>
            <person name="Du K."/>
            <person name="Schartl M."/>
        </authorList>
    </citation>
    <scope>NUCLEOTIDE SEQUENCE</scope>
    <source>
        <strain evidence="2">STURGEONOMICS-FGT-2020</strain>
        <tissue evidence="2">Whole blood</tissue>
    </source>
</reference>
<evidence type="ECO:0000259" key="1">
    <source>
        <dbReference type="Pfam" id="PF25781"/>
    </source>
</evidence>
<evidence type="ECO:0000313" key="3">
    <source>
        <dbReference type="Proteomes" id="UP001230051"/>
    </source>
</evidence>
<dbReference type="Pfam" id="PF25781">
    <property type="entry name" value="TPR_TEX10"/>
    <property type="match status" value="1"/>
</dbReference>
<keyword evidence="3" id="KW-1185">Reference proteome</keyword>
<dbReference type="InterPro" id="IPR057949">
    <property type="entry name" value="TPR_TEX10"/>
</dbReference>
<accession>A0AAD8LQA6</accession>
<organism evidence="2 3">
    <name type="scientific">Acipenser oxyrinchus oxyrinchus</name>
    <dbReference type="NCBI Taxonomy" id="40147"/>
    <lineage>
        <taxon>Eukaryota</taxon>
        <taxon>Metazoa</taxon>
        <taxon>Chordata</taxon>
        <taxon>Craniata</taxon>
        <taxon>Vertebrata</taxon>
        <taxon>Euteleostomi</taxon>
        <taxon>Actinopterygii</taxon>
        <taxon>Chondrostei</taxon>
        <taxon>Acipenseriformes</taxon>
        <taxon>Acipenseridae</taxon>
        <taxon>Acipenser</taxon>
    </lineage>
</organism>
<name>A0AAD8LQA6_ACIOX</name>
<dbReference type="AlphaFoldDB" id="A0AAD8LQA6"/>
<dbReference type="EMBL" id="JAGXEW010000004">
    <property type="protein sequence ID" value="KAK1172331.1"/>
    <property type="molecule type" value="Genomic_DNA"/>
</dbReference>
<proteinExistence type="predicted"/>